<accession>A0A511MYS2</accession>
<dbReference type="OrthoDB" id="190810at2"/>
<feature type="domain" description="Bacterial transcriptional activator" evidence="1">
    <location>
        <begin position="953"/>
        <end position="1071"/>
    </location>
</feature>
<sequence>MPEPLVSLHNRSFQTLLDLWKATHQEGLSGMAQIEGEAGLGKSSLLERFAHQLDPSQVVHVRRGHLLRTLVLHFAEAFNRTRNADLIEAARSHCPDHPWVRLLPSSGAADPTRTLLAAVSWESQNLHGLCLLVDDVHAMPEDDLEVLQALWSRVLLDHSPVLMVLASRPLETETPAVQAMEALQKKLQLATGLHPRKVELQRLHHQEVRDLTVALLGAAPPDSLLQWLEEHGEGHPLYTRELLHLLRQGGVLRKQHFVWTFLPPENALIPHSLQQAIRQRLERLGDHLHHWRAAVVLAAVDEALPLQVWAHIAGCSSEQMEVHAEQLRGLGVVSSRLQAGEVLHSLTHPLYGSILREAASAAELQKVHLQAVEVLTDPVQRAWHARRGQHVQQLEFTREAFQHARQHERHAEVVQEARAWLWLDPQPPVEVRAGLLAALMRLNRVKEALQVKPFPGDFSSQLQIARALDETGQQEQALQVLQSLHPLPVDHPDVQGYFIQRLFLEFQLNRLDQAEQTLQDFEQWAVAHPQAASLHQVQLGELQYRKGLFRAAHNTMQQALDHLSDVPDPAQRARVLMDAGSMGIMVADFEASEKQLREAITEARVAGDIFLLNRIEANLGYLLLMQGRYPESEPLHRELLSRFEAAGNLRVTSAVLWNLGILRLWRGDFQQAFDVLCRSADLITHHQGAKPTDIAEAEAFLGHIPAALARLEEAHHNPYMEHPLIRARIHLLAGQPEQARLDLEQVKPEDGPGVWAKRCLIEALLQHTLTGKGQPEAKAALQAARLCRNEALIGEALLTLAALQTPPDPQVVEEGWKHIEACDAWGHLHLLQKLCPSGFQAIQRAPVPSVSLHEEARLCLLGPTRRVTGHEVQPWKGRKVKEMLALLLIASLRQGTGGVPRETLQLALWPEASMQAADTNFRKTVIRLREALGRHGTIKWRRDGSYHLVHLQCDLSDFLAALQRGHLEQALSLYTGPLMQDLDLPELHPLRSQLQEQWRRAVLQLAEEQDWAQRPGLYARLLEHNPCDLDAHLKMIEVYQHLEDFQAAKQHHLQACLVFADHFGEVPGELQHLSTGKKR</sequence>
<dbReference type="RefSeq" id="WP_146883171.1">
    <property type="nucleotide sequence ID" value="NZ_BJXB01000004.1"/>
</dbReference>
<dbReference type="InterPro" id="IPR011990">
    <property type="entry name" value="TPR-like_helical_dom_sf"/>
</dbReference>
<dbReference type="EMBL" id="BJXB01000004">
    <property type="protein sequence ID" value="GEM45672.1"/>
    <property type="molecule type" value="Genomic_DNA"/>
</dbReference>
<dbReference type="InterPro" id="IPR027417">
    <property type="entry name" value="P-loop_NTPase"/>
</dbReference>
<dbReference type="AlphaFoldDB" id="A0A511MYS2"/>
<dbReference type="Proteomes" id="UP000321306">
    <property type="component" value="Unassembled WGS sequence"/>
</dbReference>
<organism evidence="2 3">
    <name type="scientific">Deinococcus cellulosilyticus (strain DSM 18568 / NBRC 106333 / KACC 11606 / 5516J-15)</name>
    <dbReference type="NCBI Taxonomy" id="1223518"/>
    <lineage>
        <taxon>Bacteria</taxon>
        <taxon>Thermotogati</taxon>
        <taxon>Deinococcota</taxon>
        <taxon>Deinococci</taxon>
        <taxon>Deinococcales</taxon>
        <taxon>Deinococcaceae</taxon>
        <taxon>Deinococcus</taxon>
    </lineage>
</organism>
<comment type="caution">
    <text evidence="2">The sequence shown here is derived from an EMBL/GenBank/DDBJ whole genome shotgun (WGS) entry which is preliminary data.</text>
</comment>
<dbReference type="InterPro" id="IPR005158">
    <property type="entry name" value="BTAD"/>
</dbReference>
<gene>
    <name evidence="2" type="ORF">DC3_13070</name>
</gene>
<proteinExistence type="predicted"/>
<dbReference type="PANTHER" id="PTHR35807">
    <property type="entry name" value="TRANSCRIPTIONAL REGULATOR REDD-RELATED"/>
    <property type="match status" value="1"/>
</dbReference>
<dbReference type="SUPFAM" id="SSF48452">
    <property type="entry name" value="TPR-like"/>
    <property type="match status" value="3"/>
</dbReference>
<dbReference type="Pfam" id="PF13191">
    <property type="entry name" value="AAA_16"/>
    <property type="match status" value="1"/>
</dbReference>
<dbReference type="InterPro" id="IPR036388">
    <property type="entry name" value="WH-like_DNA-bd_sf"/>
</dbReference>
<dbReference type="SUPFAM" id="SSF52540">
    <property type="entry name" value="P-loop containing nucleoside triphosphate hydrolases"/>
    <property type="match status" value="1"/>
</dbReference>
<dbReference type="Gene3D" id="1.25.40.10">
    <property type="entry name" value="Tetratricopeptide repeat domain"/>
    <property type="match status" value="3"/>
</dbReference>
<dbReference type="Gene3D" id="1.10.10.10">
    <property type="entry name" value="Winged helix-like DNA-binding domain superfamily/Winged helix DNA-binding domain"/>
    <property type="match status" value="1"/>
</dbReference>
<dbReference type="InterPro" id="IPR051677">
    <property type="entry name" value="AfsR-DnrI-RedD_regulator"/>
</dbReference>
<keyword evidence="3" id="KW-1185">Reference proteome</keyword>
<name>A0A511MYS2_DEIC1</name>
<evidence type="ECO:0000313" key="3">
    <source>
        <dbReference type="Proteomes" id="UP000321306"/>
    </source>
</evidence>
<protein>
    <recommendedName>
        <fullName evidence="1">Bacterial transcriptional activator domain-containing protein</fullName>
    </recommendedName>
</protein>
<reference evidence="2 3" key="1">
    <citation type="submission" date="2019-07" db="EMBL/GenBank/DDBJ databases">
        <title>Whole genome shotgun sequence of Deinococcus cellulosilyticus NBRC 106333.</title>
        <authorList>
            <person name="Hosoyama A."/>
            <person name="Uohara A."/>
            <person name="Ohji S."/>
            <person name="Ichikawa N."/>
        </authorList>
    </citation>
    <scope>NUCLEOTIDE SEQUENCE [LARGE SCALE GENOMIC DNA]</scope>
    <source>
        <strain evidence="2 3">NBRC 106333</strain>
    </source>
</reference>
<dbReference type="Pfam" id="PF13424">
    <property type="entry name" value="TPR_12"/>
    <property type="match status" value="1"/>
</dbReference>
<evidence type="ECO:0000259" key="1">
    <source>
        <dbReference type="SMART" id="SM01043"/>
    </source>
</evidence>
<dbReference type="InterPro" id="IPR041664">
    <property type="entry name" value="AAA_16"/>
</dbReference>
<evidence type="ECO:0000313" key="2">
    <source>
        <dbReference type="EMBL" id="GEM45672.1"/>
    </source>
</evidence>
<dbReference type="SMART" id="SM01043">
    <property type="entry name" value="BTAD"/>
    <property type="match status" value="1"/>
</dbReference>